<dbReference type="EMBL" id="JQCB01000002">
    <property type="protein sequence ID" value="KRN96827.1"/>
    <property type="molecule type" value="Genomic_DNA"/>
</dbReference>
<dbReference type="AlphaFoldDB" id="A0A0R2L574"/>
<name>A0A0R2L574_9LACO</name>
<protein>
    <submittedName>
        <fullName evidence="2">Uncharacterized protein</fullName>
    </submittedName>
</protein>
<accession>A0A0R2L574</accession>
<dbReference type="Proteomes" id="UP000051139">
    <property type="component" value="Unassembled WGS sequence"/>
</dbReference>
<dbReference type="RefSeq" id="WP_146993612.1">
    <property type="nucleotide sequence ID" value="NZ_BJUD01000011.1"/>
</dbReference>
<sequence>MPDASNLRFIGVASLVWDNKNKNLEVPILIKLISVCVRYLLDNWIAVISLLIALVTLNRSKKKIDVSWDQNLTVVPLDSVYTRRHDGNPMSYHKAMTASVNVINPTSTALGFFDLRAFDPETNLNFDIVTKRVLPREIGPTDLFVIVQTPSKLITDLQLDIPDRTFGTFPPNSNTNIDVVVLLDQKNPNIKTLEKINFSFKVAKKSLFKRDYYSKSSSHHKYEFHGISYSLNNFDEDKWPELSLEQPEEEKVLENNTQGQQPTSLK</sequence>
<organism evidence="2 3">
    <name type="scientific">Furfurilactobacillus siliginis</name>
    <dbReference type="NCBI Taxonomy" id="348151"/>
    <lineage>
        <taxon>Bacteria</taxon>
        <taxon>Bacillati</taxon>
        <taxon>Bacillota</taxon>
        <taxon>Bacilli</taxon>
        <taxon>Lactobacillales</taxon>
        <taxon>Lactobacillaceae</taxon>
        <taxon>Furfurilactobacillus</taxon>
    </lineage>
</organism>
<feature type="region of interest" description="Disordered" evidence="1">
    <location>
        <begin position="245"/>
        <end position="266"/>
    </location>
</feature>
<evidence type="ECO:0000313" key="2">
    <source>
        <dbReference type="EMBL" id="KRN96827.1"/>
    </source>
</evidence>
<gene>
    <name evidence="2" type="ORF">IV55_GL000693</name>
</gene>
<proteinExistence type="predicted"/>
<evidence type="ECO:0000256" key="1">
    <source>
        <dbReference type="SAM" id="MobiDB-lite"/>
    </source>
</evidence>
<dbReference type="PATRIC" id="fig|348151.3.peg.711"/>
<keyword evidence="3" id="KW-1185">Reference proteome</keyword>
<reference evidence="2 3" key="1">
    <citation type="journal article" date="2015" name="Genome Announc.">
        <title>Expanding the biotechnology potential of lactobacilli through comparative genomics of 213 strains and associated genera.</title>
        <authorList>
            <person name="Sun Z."/>
            <person name="Harris H.M."/>
            <person name="McCann A."/>
            <person name="Guo C."/>
            <person name="Argimon S."/>
            <person name="Zhang W."/>
            <person name="Yang X."/>
            <person name="Jeffery I.B."/>
            <person name="Cooney J.C."/>
            <person name="Kagawa T.F."/>
            <person name="Liu W."/>
            <person name="Song Y."/>
            <person name="Salvetti E."/>
            <person name="Wrobel A."/>
            <person name="Rasinkangas P."/>
            <person name="Parkhill J."/>
            <person name="Rea M.C."/>
            <person name="O'Sullivan O."/>
            <person name="Ritari J."/>
            <person name="Douillard F.P."/>
            <person name="Paul Ross R."/>
            <person name="Yang R."/>
            <person name="Briner A.E."/>
            <person name="Felis G.E."/>
            <person name="de Vos W.M."/>
            <person name="Barrangou R."/>
            <person name="Klaenhammer T.R."/>
            <person name="Caufield P.W."/>
            <person name="Cui Y."/>
            <person name="Zhang H."/>
            <person name="O'Toole P.W."/>
        </authorList>
    </citation>
    <scope>NUCLEOTIDE SEQUENCE [LARGE SCALE GENOMIC DNA]</scope>
    <source>
        <strain evidence="2 3">DSM 22696</strain>
    </source>
</reference>
<dbReference type="STRING" id="348151.IV55_GL000693"/>
<feature type="compositionally biased region" description="Polar residues" evidence="1">
    <location>
        <begin position="254"/>
        <end position="266"/>
    </location>
</feature>
<comment type="caution">
    <text evidence="2">The sequence shown here is derived from an EMBL/GenBank/DDBJ whole genome shotgun (WGS) entry which is preliminary data.</text>
</comment>
<evidence type="ECO:0000313" key="3">
    <source>
        <dbReference type="Proteomes" id="UP000051139"/>
    </source>
</evidence>